<evidence type="ECO:0000313" key="6">
    <source>
        <dbReference type="EMBL" id="QTA78983.1"/>
    </source>
</evidence>
<evidence type="ECO:0000256" key="2">
    <source>
        <dbReference type="ARBA" id="ARBA00007734"/>
    </source>
</evidence>
<dbReference type="PROSITE" id="PS00922">
    <property type="entry name" value="TRANSGLYCOSYLASE"/>
    <property type="match status" value="1"/>
</dbReference>
<dbReference type="GO" id="GO:0009279">
    <property type="term" value="C:cell outer membrane"/>
    <property type="evidence" value="ECO:0007669"/>
    <property type="project" value="UniProtKB-SubCell"/>
</dbReference>
<protein>
    <submittedName>
        <fullName evidence="6">Membrane-bound lytic murein transglycosylase F</fullName>
    </submittedName>
</protein>
<dbReference type="PROSITE" id="PS51257">
    <property type="entry name" value="PROKAR_LIPOPROTEIN"/>
    <property type="match status" value="1"/>
</dbReference>
<keyword evidence="3" id="KW-0732">Signal</keyword>
<evidence type="ECO:0000313" key="7">
    <source>
        <dbReference type="Proteomes" id="UP000663720"/>
    </source>
</evidence>
<dbReference type="PANTHER" id="PTHR35936">
    <property type="entry name" value="MEMBRANE-BOUND LYTIC MUREIN TRANSGLYCOSYLASE F"/>
    <property type="match status" value="1"/>
</dbReference>
<organism evidence="6 7">
    <name type="scientific">Desulfonema limicola</name>
    <dbReference type="NCBI Taxonomy" id="45656"/>
    <lineage>
        <taxon>Bacteria</taxon>
        <taxon>Pseudomonadati</taxon>
        <taxon>Thermodesulfobacteriota</taxon>
        <taxon>Desulfobacteria</taxon>
        <taxon>Desulfobacterales</taxon>
        <taxon>Desulfococcaceae</taxon>
        <taxon>Desulfonema</taxon>
    </lineage>
</organism>
<evidence type="ECO:0000259" key="5">
    <source>
        <dbReference type="SMART" id="SM00062"/>
    </source>
</evidence>
<accession>A0A975B552</accession>
<dbReference type="SUPFAM" id="SSF53955">
    <property type="entry name" value="Lysozyme-like"/>
    <property type="match status" value="1"/>
</dbReference>
<dbReference type="AlphaFoldDB" id="A0A975B552"/>
<dbReference type="Gene3D" id="3.40.190.10">
    <property type="entry name" value="Periplasmic binding protein-like II"/>
    <property type="match status" value="2"/>
</dbReference>
<comment type="similarity">
    <text evidence="2">Belongs to the transglycosylase Slt family.</text>
</comment>
<dbReference type="EMBL" id="CP061799">
    <property type="protein sequence ID" value="QTA78983.1"/>
    <property type="molecule type" value="Genomic_DNA"/>
</dbReference>
<dbReference type="NCBIfam" id="NF008112">
    <property type="entry name" value="PRK10859.1"/>
    <property type="match status" value="1"/>
</dbReference>
<dbReference type="PANTHER" id="PTHR35936:SF19">
    <property type="entry name" value="AMINO-ACID-BINDING PROTEIN YXEM-RELATED"/>
    <property type="match status" value="1"/>
</dbReference>
<dbReference type="Pfam" id="PF00497">
    <property type="entry name" value="SBP_bac_3"/>
    <property type="match status" value="1"/>
</dbReference>
<dbReference type="Gene3D" id="1.10.530.10">
    <property type="match status" value="1"/>
</dbReference>
<dbReference type="Proteomes" id="UP000663720">
    <property type="component" value="Chromosome"/>
</dbReference>
<name>A0A975B552_9BACT</name>
<reference evidence="6" key="1">
    <citation type="journal article" date="2021" name="Microb. Physiol.">
        <title>Proteogenomic Insights into the Physiology of Marine, Sulfate-Reducing, Filamentous Desulfonema limicola and Desulfonema magnum.</title>
        <authorList>
            <person name="Schnaars V."/>
            <person name="Wohlbrand L."/>
            <person name="Scheve S."/>
            <person name="Hinrichs C."/>
            <person name="Reinhardt R."/>
            <person name="Rabus R."/>
        </authorList>
    </citation>
    <scope>NUCLEOTIDE SEQUENCE</scope>
    <source>
        <strain evidence="6">5ac10</strain>
    </source>
</reference>
<evidence type="ECO:0000256" key="3">
    <source>
        <dbReference type="ARBA" id="ARBA00022729"/>
    </source>
</evidence>
<dbReference type="GO" id="GO:0008933">
    <property type="term" value="F:peptidoglycan lytic transglycosylase activity"/>
    <property type="evidence" value="ECO:0007669"/>
    <property type="project" value="InterPro"/>
</dbReference>
<feature type="domain" description="Solute-binding protein family 3/N-terminal" evidence="5">
    <location>
        <begin position="49"/>
        <end position="272"/>
    </location>
</feature>
<dbReference type="CDD" id="cd01009">
    <property type="entry name" value="PBP2_YfhD_N"/>
    <property type="match status" value="1"/>
</dbReference>
<dbReference type="InterPro" id="IPR023346">
    <property type="entry name" value="Lysozyme-like_dom_sf"/>
</dbReference>
<dbReference type="RefSeq" id="WP_207690785.1">
    <property type="nucleotide sequence ID" value="NZ_CP061799.1"/>
</dbReference>
<gene>
    <name evidence="6" type="primary">mltF</name>
    <name evidence="6" type="ORF">dnl_12300</name>
</gene>
<comment type="subcellular location">
    <subcellularLocation>
        <location evidence="1">Cell outer membrane</location>
        <topology evidence="1">Peripheral membrane protein</topology>
    </subcellularLocation>
</comment>
<dbReference type="GO" id="GO:0000270">
    <property type="term" value="P:peptidoglycan metabolic process"/>
    <property type="evidence" value="ECO:0007669"/>
    <property type="project" value="InterPro"/>
</dbReference>
<evidence type="ECO:0000256" key="1">
    <source>
        <dbReference type="ARBA" id="ARBA00004339"/>
    </source>
</evidence>
<sequence length="465" mass="53747">MNLSKNTFFKNQLKKFVLLLIAVFFIYGCEKKNDSIRLSPLKKIINSGEITMITYNNANCYYQYQDQYMGFEYDLARAFADYLGVVLKVQTVDKWEDMLDIIQNNPGSFMAASLTITKERQKQVLFSDPYMNVVQNIIVHRDNDNINSINDLTDKVVHVRKGTAYEERLMALRQQGIDLKIELYEDTSSEELIRRVAEKNIEMTIADSNIALLNRRYYPQIKLSGAVSKNDSLAWAVHPDAEQLLKRINVFFKTINNNGVFLKIYNQYYGDIDFFDYADLDKFHRLIDSHLPRYLPLIKKSAKQHGFDWRLIASMIYQESHLDPKAQSGSGACGLMQITRSTAKRLGLKDIFNPELNIKTGVKLLGILYALYDKAEGEDRLYLAIAAYNIGQGHILDARNLAESMGLDPNLWSSLSKTLPLLMEEKYYKKSLYGYCRGIEPIEYVSKVMIYYDILKQQNIRSQEN</sequence>
<dbReference type="InterPro" id="IPR008258">
    <property type="entry name" value="Transglycosylase_SLT_dom_1"/>
</dbReference>
<keyword evidence="4" id="KW-0998">Cell outer membrane</keyword>
<dbReference type="SMART" id="SM00062">
    <property type="entry name" value="PBPb"/>
    <property type="match status" value="1"/>
</dbReference>
<dbReference type="SUPFAM" id="SSF53850">
    <property type="entry name" value="Periplasmic binding protein-like II"/>
    <property type="match status" value="1"/>
</dbReference>
<dbReference type="InterPro" id="IPR000189">
    <property type="entry name" value="Transglyc_AS"/>
</dbReference>
<dbReference type="KEGG" id="dli:dnl_12300"/>
<keyword evidence="4" id="KW-0472">Membrane</keyword>
<proteinExistence type="inferred from homology"/>
<dbReference type="CDD" id="cd13403">
    <property type="entry name" value="MLTF-like"/>
    <property type="match status" value="1"/>
</dbReference>
<evidence type="ECO:0000256" key="4">
    <source>
        <dbReference type="ARBA" id="ARBA00023237"/>
    </source>
</evidence>
<keyword evidence="7" id="KW-1185">Reference proteome</keyword>
<dbReference type="Pfam" id="PF01464">
    <property type="entry name" value="SLT"/>
    <property type="match status" value="1"/>
</dbReference>
<dbReference type="InterPro" id="IPR001638">
    <property type="entry name" value="Solute-binding_3/MltF_N"/>
</dbReference>